<name>A0ABR3LS13_9TELE</name>
<evidence type="ECO:0000313" key="1">
    <source>
        <dbReference type="EMBL" id="KAL1254397.1"/>
    </source>
</evidence>
<evidence type="ECO:0008006" key="3">
    <source>
        <dbReference type="Google" id="ProtNLM"/>
    </source>
</evidence>
<accession>A0ABR3LS13</accession>
<sequence>MSVLCVQLAAGCVCQRGGSVAARAHHLPAADTFVPCRDSGPDLTLSQFIWPFPAHVLLKPRSELPLEDCDLDLTQ</sequence>
<keyword evidence="2" id="KW-1185">Reference proteome</keyword>
<evidence type="ECO:0000313" key="2">
    <source>
        <dbReference type="Proteomes" id="UP001558613"/>
    </source>
</evidence>
<organism evidence="1 2">
    <name type="scientific">Cirrhinus molitorella</name>
    <name type="common">mud carp</name>
    <dbReference type="NCBI Taxonomy" id="172907"/>
    <lineage>
        <taxon>Eukaryota</taxon>
        <taxon>Metazoa</taxon>
        <taxon>Chordata</taxon>
        <taxon>Craniata</taxon>
        <taxon>Vertebrata</taxon>
        <taxon>Euteleostomi</taxon>
        <taxon>Actinopterygii</taxon>
        <taxon>Neopterygii</taxon>
        <taxon>Teleostei</taxon>
        <taxon>Ostariophysi</taxon>
        <taxon>Cypriniformes</taxon>
        <taxon>Cyprinidae</taxon>
        <taxon>Labeoninae</taxon>
        <taxon>Labeonini</taxon>
        <taxon>Cirrhinus</taxon>
    </lineage>
</organism>
<proteinExistence type="predicted"/>
<protein>
    <recommendedName>
        <fullName evidence="3">Secreted protein</fullName>
    </recommendedName>
</protein>
<reference evidence="1 2" key="1">
    <citation type="submission" date="2023-09" db="EMBL/GenBank/DDBJ databases">
        <authorList>
            <person name="Wang M."/>
        </authorList>
    </citation>
    <scope>NUCLEOTIDE SEQUENCE [LARGE SCALE GENOMIC DNA]</scope>
    <source>
        <strain evidence="1">GT-2023</strain>
        <tissue evidence="1">Liver</tissue>
    </source>
</reference>
<gene>
    <name evidence="1" type="ORF">QQF64_016626</name>
</gene>
<dbReference type="EMBL" id="JAYMGO010000020">
    <property type="protein sequence ID" value="KAL1254397.1"/>
    <property type="molecule type" value="Genomic_DNA"/>
</dbReference>
<comment type="caution">
    <text evidence="1">The sequence shown here is derived from an EMBL/GenBank/DDBJ whole genome shotgun (WGS) entry which is preliminary data.</text>
</comment>
<dbReference type="Proteomes" id="UP001558613">
    <property type="component" value="Unassembled WGS sequence"/>
</dbReference>